<dbReference type="InterPro" id="IPR018996">
    <property type="entry name" value="Man1/Src1-like_C"/>
</dbReference>
<keyword evidence="6" id="KW-0539">Nucleus</keyword>
<dbReference type="EMBL" id="LXFE01000181">
    <property type="protein sequence ID" value="OLL26462.1"/>
    <property type="molecule type" value="Genomic_DNA"/>
</dbReference>
<dbReference type="GO" id="GO:0034399">
    <property type="term" value="C:nuclear periphery"/>
    <property type="evidence" value="ECO:0007669"/>
    <property type="project" value="TreeGrafter"/>
</dbReference>
<keyword evidence="12" id="KW-1185">Reference proteome</keyword>
<feature type="transmembrane region" description="Helical" evidence="8">
    <location>
        <begin position="383"/>
        <end position="405"/>
    </location>
</feature>
<dbReference type="AlphaFoldDB" id="A0A1U7LV88"/>
<evidence type="ECO:0000256" key="5">
    <source>
        <dbReference type="ARBA" id="ARBA00023136"/>
    </source>
</evidence>
<dbReference type="InterPro" id="IPR036361">
    <property type="entry name" value="SAP_dom_sf"/>
</dbReference>
<feature type="transmembrane region" description="Helical" evidence="8">
    <location>
        <begin position="197"/>
        <end position="214"/>
    </location>
</feature>
<dbReference type="Pfam" id="PF09402">
    <property type="entry name" value="MSC"/>
    <property type="match status" value="1"/>
</dbReference>
<dbReference type="Proteomes" id="UP000186594">
    <property type="component" value="Unassembled WGS sequence"/>
</dbReference>
<sequence length="497" mass="55874">MTTSTTSNQPDFLQPGFDPGKCTVPRLRGILLEWEIDFKSSARKGELVELYKEHVAPAIELMRRQRRVDTRRIEDPIESDEDPAERIVPPIRRSSPRKSVRTAVQSESRGRPSQVNTERVKKKEVFSDYNPFQTPPAGVTVSRRKTFGTAIDQGNKEEVIQQKRHIENESETEFEPEPELPTGFSMQRRKQSHTTRNAFFLVLVSILALGVYLWRSASIAAGYCGVEETTERVYGVLAKCKECPTHAKCFPGLRAECDPGFVRVDDLRSLIGVARPGCVPDRETGRRVAAVADEAVRILREARAVSGCGAVKTAAVAEDAIEAILMRRKASTVSDQQLSALWKEAFQFVCGRPEVTVRRQDGQVFLESSSRAYISLRCLFKQMLRACVVPAGAAVLLAVVGAGIWRCSAQRRLENGRVRMLVRDVYARLAQKRRDGTQTGAISVAQLRDAVLAEMDIKQRRRLWQAVQQIVEDNANVRARQVELRGEITRVWEWVGD</sequence>
<dbReference type="PANTHER" id="PTHR47808">
    <property type="entry name" value="INNER NUCLEAR MEMBRANE PROTEIN HEH2-RELATED"/>
    <property type="match status" value="1"/>
</dbReference>
<comment type="subcellular location">
    <subcellularLocation>
        <location evidence="1">Nucleus inner membrane</location>
    </subcellularLocation>
</comment>
<dbReference type="CDD" id="cd12935">
    <property type="entry name" value="LEM_like"/>
    <property type="match status" value="1"/>
</dbReference>
<keyword evidence="5 8" id="KW-0472">Membrane</keyword>
<feature type="region of interest" description="Disordered" evidence="7">
    <location>
        <begin position="90"/>
        <end position="120"/>
    </location>
</feature>
<dbReference type="GO" id="GO:0003682">
    <property type="term" value="F:chromatin binding"/>
    <property type="evidence" value="ECO:0007669"/>
    <property type="project" value="InterPro"/>
</dbReference>
<evidence type="ECO:0000256" key="3">
    <source>
        <dbReference type="ARBA" id="ARBA00022692"/>
    </source>
</evidence>
<feature type="domain" description="Man1/Src1-like C-terminal" evidence="9">
    <location>
        <begin position="202"/>
        <end position="496"/>
    </location>
</feature>
<gene>
    <name evidence="11" type="ORF">NEOLI_001121</name>
</gene>
<evidence type="ECO:0000256" key="2">
    <source>
        <dbReference type="ARBA" id="ARBA00022553"/>
    </source>
</evidence>
<keyword evidence="4 8" id="KW-1133">Transmembrane helix</keyword>
<dbReference type="GO" id="GO:0005637">
    <property type="term" value="C:nuclear inner membrane"/>
    <property type="evidence" value="ECO:0007669"/>
    <property type="project" value="UniProtKB-SubCell"/>
</dbReference>
<evidence type="ECO:0000313" key="11">
    <source>
        <dbReference type="EMBL" id="OLL26462.1"/>
    </source>
</evidence>
<dbReference type="Gene3D" id="1.10.10.1180">
    <property type="entry name" value="MAN1, winged-helix domain"/>
    <property type="match status" value="1"/>
</dbReference>
<dbReference type="InterPro" id="IPR041885">
    <property type="entry name" value="MAN1_winged_helix_dom"/>
</dbReference>
<dbReference type="OMA" id="NTITPRW"/>
<protein>
    <submittedName>
        <fullName evidence="11">Inner nuclear membrane protein SRC1</fullName>
    </submittedName>
</protein>
<evidence type="ECO:0000259" key="10">
    <source>
        <dbReference type="Pfam" id="PF12949"/>
    </source>
</evidence>
<dbReference type="GO" id="GO:0005783">
    <property type="term" value="C:endoplasmic reticulum"/>
    <property type="evidence" value="ECO:0007669"/>
    <property type="project" value="TreeGrafter"/>
</dbReference>
<dbReference type="STRING" id="1198029.A0A1U7LV88"/>
<evidence type="ECO:0000256" key="7">
    <source>
        <dbReference type="SAM" id="MobiDB-lite"/>
    </source>
</evidence>
<dbReference type="Pfam" id="PF12949">
    <property type="entry name" value="HeH"/>
    <property type="match status" value="1"/>
</dbReference>
<evidence type="ECO:0000259" key="9">
    <source>
        <dbReference type="Pfam" id="PF09402"/>
    </source>
</evidence>
<dbReference type="InterPro" id="IPR025856">
    <property type="entry name" value="HeH/LEM_domain"/>
</dbReference>
<feature type="compositionally biased region" description="Polar residues" evidence="7">
    <location>
        <begin position="102"/>
        <end position="117"/>
    </location>
</feature>
<dbReference type="OrthoDB" id="2503928at2759"/>
<dbReference type="Gene3D" id="1.10.720.30">
    <property type="entry name" value="SAP domain"/>
    <property type="match status" value="1"/>
</dbReference>
<dbReference type="InterPro" id="IPR044780">
    <property type="entry name" value="Heh2/Src1"/>
</dbReference>
<feature type="domain" description="HeH/LEM" evidence="10">
    <location>
        <begin position="21"/>
        <end position="50"/>
    </location>
</feature>
<keyword evidence="3 8" id="KW-0812">Transmembrane</keyword>
<feature type="compositionally biased region" description="Acidic residues" evidence="7">
    <location>
        <begin position="169"/>
        <end position="178"/>
    </location>
</feature>
<reference evidence="11 12" key="1">
    <citation type="submission" date="2016-04" db="EMBL/GenBank/DDBJ databases">
        <title>Evolutionary innovation and constraint leading to complex multicellularity in the Ascomycota.</title>
        <authorList>
            <person name="Cisse O."/>
            <person name="Nguyen A."/>
            <person name="Hewitt D.A."/>
            <person name="Jedd G."/>
            <person name="Stajich J.E."/>
        </authorList>
    </citation>
    <scope>NUCLEOTIDE SEQUENCE [LARGE SCALE GENOMIC DNA]</scope>
    <source>
        <strain evidence="11 12">DAH-3</strain>
    </source>
</reference>
<evidence type="ECO:0000256" key="1">
    <source>
        <dbReference type="ARBA" id="ARBA00004540"/>
    </source>
</evidence>
<name>A0A1U7LV88_NEOID</name>
<organism evidence="11 12">
    <name type="scientific">Neolecta irregularis (strain DAH-3)</name>
    <dbReference type="NCBI Taxonomy" id="1198029"/>
    <lineage>
        <taxon>Eukaryota</taxon>
        <taxon>Fungi</taxon>
        <taxon>Dikarya</taxon>
        <taxon>Ascomycota</taxon>
        <taxon>Taphrinomycotina</taxon>
        <taxon>Neolectales</taxon>
        <taxon>Neolectaceae</taxon>
        <taxon>Neolecta</taxon>
    </lineage>
</organism>
<dbReference type="GO" id="GO:0071763">
    <property type="term" value="P:nuclear membrane organization"/>
    <property type="evidence" value="ECO:0007669"/>
    <property type="project" value="TreeGrafter"/>
</dbReference>
<evidence type="ECO:0000256" key="4">
    <source>
        <dbReference type="ARBA" id="ARBA00022989"/>
    </source>
</evidence>
<keyword evidence="2" id="KW-0597">Phosphoprotein</keyword>
<accession>A0A1U7LV88</accession>
<proteinExistence type="predicted"/>
<comment type="caution">
    <text evidence="11">The sequence shown here is derived from an EMBL/GenBank/DDBJ whole genome shotgun (WGS) entry which is preliminary data.</text>
</comment>
<evidence type="ECO:0000256" key="6">
    <source>
        <dbReference type="ARBA" id="ARBA00023242"/>
    </source>
</evidence>
<evidence type="ECO:0000256" key="8">
    <source>
        <dbReference type="SAM" id="Phobius"/>
    </source>
</evidence>
<feature type="region of interest" description="Disordered" evidence="7">
    <location>
        <begin position="165"/>
        <end position="184"/>
    </location>
</feature>
<evidence type="ECO:0000313" key="12">
    <source>
        <dbReference type="Proteomes" id="UP000186594"/>
    </source>
</evidence>
<dbReference type="PANTHER" id="PTHR47808:SF2">
    <property type="entry name" value="LEM DOMAIN-CONTAINING PROTEIN 2"/>
    <property type="match status" value="1"/>
</dbReference>